<feature type="non-terminal residue" evidence="2">
    <location>
        <position position="335"/>
    </location>
</feature>
<dbReference type="AlphaFoldDB" id="A0A401TPJ1"/>
<keyword evidence="3" id="KW-1185">Reference proteome</keyword>
<feature type="compositionally biased region" description="Acidic residues" evidence="1">
    <location>
        <begin position="288"/>
        <end position="298"/>
    </location>
</feature>
<feature type="region of interest" description="Disordered" evidence="1">
    <location>
        <begin position="75"/>
        <end position="97"/>
    </location>
</feature>
<evidence type="ECO:0000313" key="3">
    <source>
        <dbReference type="Proteomes" id="UP000287033"/>
    </source>
</evidence>
<feature type="compositionally biased region" description="Basic residues" evidence="1">
    <location>
        <begin position="21"/>
        <end position="32"/>
    </location>
</feature>
<evidence type="ECO:0000256" key="1">
    <source>
        <dbReference type="SAM" id="MobiDB-lite"/>
    </source>
</evidence>
<organism evidence="2 3">
    <name type="scientific">Chiloscyllium punctatum</name>
    <name type="common">Brownbanded bambooshark</name>
    <name type="synonym">Hemiscyllium punctatum</name>
    <dbReference type="NCBI Taxonomy" id="137246"/>
    <lineage>
        <taxon>Eukaryota</taxon>
        <taxon>Metazoa</taxon>
        <taxon>Chordata</taxon>
        <taxon>Craniata</taxon>
        <taxon>Vertebrata</taxon>
        <taxon>Chondrichthyes</taxon>
        <taxon>Elasmobranchii</taxon>
        <taxon>Galeomorphii</taxon>
        <taxon>Galeoidea</taxon>
        <taxon>Orectolobiformes</taxon>
        <taxon>Hemiscylliidae</taxon>
        <taxon>Chiloscyllium</taxon>
    </lineage>
</organism>
<feature type="non-terminal residue" evidence="2">
    <location>
        <position position="1"/>
    </location>
</feature>
<dbReference type="EMBL" id="BEZZ01135984">
    <property type="protein sequence ID" value="GCC44591.1"/>
    <property type="molecule type" value="Genomic_DNA"/>
</dbReference>
<feature type="compositionally biased region" description="Low complexity" evidence="1">
    <location>
        <begin position="255"/>
        <end position="276"/>
    </location>
</feature>
<gene>
    <name evidence="2" type="ORF">chiPu_0028626</name>
</gene>
<feature type="compositionally biased region" description="Basic and acidic residues" evidence="1">
    <location>
        <begin position="9"/>
        <end position="19"/>
    </location>
</feature>
<comment type="caution">
    <text evidence="2">The sequence shown here is derived from an EMBL/GenBank/DDBJ whole genome shotgun (WGS) entry which is preliminary data.</text>
</comment>
<feature type="compositionally biased region" description="Basic and acidic residues" evidence="1">
    <location>
        <begin position="317"/>
        <end position="335"/>
    </location>
</feature>
<feature type="compositionally biased region" description="Low complexity" evidence="1">
    <location>
        <begin position="75"/>
        <end position="85"/>
    </location>
</feature>
<accession>A0A401TPJ1</accession>
<dbReference type="Proteomes" id="UP000287033">
    <property type="component" value="Unassembled WGS sequence"/>
</dbReference>
<feature type="region of interest" description="Disordered" evidence="1">
    <location>
        <begin position="1"/>
        <end position="60"/>
    </location>
</feature>
<name>A0A401TPJ1_CHIPU</name>
<feature type="region of interest" description="Disordered" evidence="1">
    <location>
        <begin position="230"/>
        <end position="335"/>
    </location>
</feature>
<feature type="compositionally biased region" description="Pro residues" evidence="1">
    <location>
        <begin position="87"/>
        <end position="97"/>
    </location>
</feature>
<proteinExistence type="predicted"/>
<reference evidence="2 3" key="1">
    <citation type="journal article" date="2018" name="Nat. Ecol. Evol.">
        <title>Shark genomes provide insights into elasmobranch evolution and the origin of vertebrates.</title>
        <authorList>
            <person name="Hara Y"/>
            <person name="Yamaguchi K"/>
            <person name="Onimaru K"/>
            <person name="Kadota M"/>
            <person name="Koyanagi M"/>
            <person name="Keeley SD"/>
            <person name="Tatsumi K"/>
            <person name="Tanaka K"/>
            <person name="Motone F"/>
            <person name="Kageyama Y"/>
            <person name="Nozu R"/>
            <person name="Adachi N"/>
            <person name="Nishimura O"/>
            <person name="Nakagawa R"/>
            <person name="Tanegashima C"/>
            <person name="Kiyatake I"/>
            <person name="Matsumoto R"/>
            <person name="Murakumo K"/>
            <person name="Nishida K"/>
            <person name="Terakita A"/>
            <person name="Kuratani S"/>
            <person name="Sato K"/>
            <person name="Hyodo S Kuraku.S."/>
        </authorList>
    </citation>
    <scope>NUCLEOTIDE SEQUENCE [LARGE SCALE GENOMIC DNA]</scope>
</reference>
<dbReference type="STRING" id="137246.A0A401TPJ1"/>
<sequence length="335" mass="35410">SLSLSPPKRVTDFLPECRPRAGSRIHPRKAHAHGPSSSSSLPTPAAQEEGRGVSPPPAAALLRARPLSLLETVRSVPGGAASGSPPLGGPAPQPDPLPLLHPEGCPCPVCGDPSLTGSCLRWALLRARAGGAPSLETVRRRCRERAEAFSHSLLGLALQALGRPCPELLPSSPGLYSYLEARAYSQEARAYSQEARAWFSSKPAGPWQLEQARASLLLALVSQERGLSRLLPPAAPASPPPPPPPPPQSRRKAPRPTASSTTTSTGGRPRAPARSGPRTRLRKRFDDSDLEPEGEEEQGGAGRKGRGRRGTQARTRPRGEAEESKGEDRLETGGS</sequence>
<protein>
    <submittedName>
        <fullName evidence="2">Uncharacterized protein</fullName>
    </submittedName>
</protein>
<evidence type="ECO:0000313" key="2">
    <source>
        <dbReference type="EMBL" id="GCC44591.1"/>
    </source>
</evidence>
<feature type="compositionally biased region" description="Pro residues" evidence="1">
    <location>
        <begin position="233"/>
        <end position="248"/>
    </location>
</feature>